<dbReference type="AlphaFoldDB" id="R2T9N3"/>
<keyword evidence="6" id="KW-0963">Cytoplasm</keyword>
<dbReference type="NCBIfam" id="TIGR00120">
    <property type="entry name" value="ArgJ"/>
    <property type="match status" value="1"/>
</dbReference>
<organism evidence="7 9">
    <name type="scientific">Enterococcus moraviensis ATCC BAA-383</name>
    <dbReference type="NCBI Taxonomy" id="1158609"/>
    <lineage>
        <taxon>Bacteria</taxon>
        <taxon>Bacillati</taxon>
        <taxon>Bacillota</taxon>
        <taxon>Bacilli</taxon>
        <taxon>Lactobacillales</taxon>
        <taxon>Enterococcaceae</taxon>
        <taxon>Enterococcus</taxon>
    </lineage>
</organism>
<evidence type="ECO:0000256" key="1">
    <source>
        <dbReference type="ARBA" id="ARBA00006774"/>
    </source>
</evidence>
<comment type="catalytic activity">
    <reaction evidence="6">
        <text>L-glutamate + acetyl-CoA = N-acetyl-L-glutamate + CoA + H(+)</text>
        <dbReference type="Rhea" id="RHEA:24292"/>
        <dbReference type="ChEBI" id="CHEBI:15378"/>
        <dbReference type="ChEBI" id="CHEBI:29985"/>
        <dbReference type="ChEBI" id="CHEBI:44337"/>
        <dbReference type="ChEBI" id="CHEBI:57287"/>
        <dbReference type="ChEBI" id="CHEBI:57288"/>
        <dbReference type="EC" id="2.3.1.1"/>
    </reaction>
</comment>
<evidence type="ECO:0000313" key="8">
    <source>
        <dbReference type="EMBL" id="EOT73696.1"/>
    </source>
</evidence>
<dbReference type="UniPathway" id="UPA00068">
    <property type="reaction ID" value="UER00106"/>
</dbReference>
<dbReference type="GO" id="GO:0006592">
    <property type="term" value="P:ornithine biosynthetic process"/>
    <property type="evidence" value="ECO:0007669"/>
    <property type="project" value="TreeGrafter"/>
</dbReference>
<evidence type="ECO:0000256" key="4">
    <source>
        <dbReference type="ARBA" id="ARBA00022813"/>
    </source>
</evidence>
<feature type="chain" id="PRO_5023470705" description="Arginine biosynthesis bifunctional protein ArgJ alpha chain" evidence="6">
    <location>
        <begin position="1"/>
        <end position="184"/>
    </location>
</feature>
<dbReference type="InterPro" id="IPR016117">
    <property type="entry name" value="ArgJ-like_dom_sf"/>
</dbReference>
<comment type="pathway">
    <text evidence="6">Amino-acid biosynthesis; L-arginine biosynthesis; N(2)-acetyl-L-ornithine from L-glutamate: step 1/4.</text>
</comment>
<evidence type="ECO:0000313" key="7">
    <source>
        <dbReference type="EMBL" id="EOI01769.1"/>
    </source>
</evidence>
<keyword evidence="10" id="KW-1185">Reference proteome</keyword>
<feature type="site" description="Cleavage; by autolysis" evidence="6">
    <location>
        <begin position="184"/>
        <end position="185"/>
    </location>
</feature>
<evidence type="ECO:0000256" key="2">
    <source>
        <dbReference type="ARBA" id="ARBA00011475"/>
    </source>
</evidence>
<dbReference type="Pfam" id="PF01960">
    <property type="entry name" value="ArgJ"/>
    <property type="match status" value="1"/>
</dbReference>
<protein>
    <recommendedName>
        <fullName evidence="6">Arginine biosynthesis bifunctional protein ArgJ</fullName>
    </recommendedName>
    <domain>
        <recommendedName>
            <fullName evidence="6">Glutamate N-acetyltransferase</fullName>
            <ecNumber evidence="6">2.3.1.35</ecNumber>
        </recommendedName>
        <alternativeName>
            <fullName evidence="6">Ornithine acetyltransferase</fullName>
            <shortName evidence="6">OATase</shortName>
        </alternativeName>
        <alternativeName>
            <fullName evidence="6">Ornithine transacetylase</fullName>
        </alternativeName>
    </domain>
    <domain>
        <recommendedName>
            <fullName evidence="6">Amino-acid acetyltransferase</fullName>
            <ecNumber evidence="6">2.3.1.1</ecNumber>
        </recommendedName>
        <alternativeName>
            <fullName evidence="6">N-acetylglutamate synthase</fullName>
            <shortName evidence="6">AGSase</shortName>
        </alternativeName>
    </domain>
    <component>
        <recommendedName>
            <fullName evidence="6">Arginine biosynthesis bifunctional protein ArgJ alpha chain</fullName>
        </recommendedName>
    </component>
    <component>
        <recommendedName>
            <fullName evidence="6">Arginine biosynthesis bifunctional protein ArgJ beta chain</fullName>
        </recommendedName>
    </component>
</protein>
<keyword evidence="5 6" id="KW-0012">Acyltransferase</keyword>
<reference evidence="8 10" key="2">
    <citation type="submission" date="2013-03" db="EMBL/GenBank/DDBJ databases">
        <title>The Genome Sequence of Enterococcus moraviensis BAA-383 (PacBio/Illumina hybrid assembly).</title>
        <authorList>
            <consortium name="The Broad Institute Genomics Platform"/>
            <consortium name="The Broad Institute Genome Sequencing Center for Infectious Disease"/>
            <person name="Earl A."/>
            <person name="Russ C."/>
            <person name="Gilmore M."/>
            <person name="Surin D."/>
            <person name="Walker B."/>
            <person name="Young S."/>
            <person name="Zeng Q."/>
            <person name="Gargeya S."/>
            <person name="Fitzgerald M."/>
            <person name="Haas B."/>
            <person name="Abouelleil A."/>
            <person name="Allen A.W."/>
            <person name="Alvarado L."/>
            <person name="Arachchi H.M."/>
            <person name="Berlin A.M."/>
            <person name="Chapman S.B."/>
            <person name="Gainer-Dewar J."/>
            <person name="Goldberg J."/>
            <person name="Griggs A."/>
            <person name="Gujja S."/>
            <person name="Hansen M."/>
            <person name="Howarth C."/>
            <person name="Imamovic A."/>
            <person name="Ireland A."/>
            <person name="Larimer J."/>
            <person name="McCowan C."/>
            <person name="Murphy C."/>
            <person name="Pearson M."/>
            <person name="Poon T.W."/>
            <person name="Priest M."/>
            <person name="Roberts A."/>
            <person name="Saif S."/>
            <person name="Shea T."/>
            <person name="Sisk P."/>
            <person name="Sykes S."/>
            <person name="Wortman J."/>
            <person name="Nusbaum C."/>
            <person name="Birren B."/>
        </authorList>
    </citation>
    <scope>NUCLEOTIDE SEQUENCE [LARGE SCALE GENOMIC DNA]</scope>
    <source>
        <strain evidence="8 10">ATCC BAA-383</strain>
    </source>
</reference>
<feature type="binding site" evidence="6">
    <location>
        <position position="174"/>
    </location>
    <ligand>
        <name>substrate</name>
    </ligand>
</feature>
<dbReference type="Gene3D" id="3.60.70.12">
    <property type="entry name" value="L-amino peptidase D-ALA esterase/amidase"/>
    <property type="match status" value="1"/>
</dbReference>
<reference evidence="7 9" key="1">
    <citation type="submission" date="2013-02" db="EMBL/GenBank/DDBJ databases">
        <title>The Genome Sequence of Enterococcus moraviensis BAA-383.</title>
        <authorList>
            <consortium name="The Broad Institute Genome Sequencing Platform"/>
            <consortium name="The Broad Institute Genome Sequencing Center for Infectious Disease"/>
            <person name="Earl A.M."/>
            <person name="Gilmore M.S."/>
            <person name="Lebreton F."/>
            <person name="Walker B."/>
            <person name="Young S.K."/>
            <person name="Zeng Q."/>
            <person name="Gargeya S."/>
            <person name="Fitzgerald M."/>
            <person name="Haas B."/>
            <person name="Abouelleil A."/>
            <person name="Alvarado L."/>
            <person name="Arachchi H.M."/>
            <person name="Berlin A.M."/>
            <person name="Chapman S.B."/>
            <person name="Dewar J."/>
            <person name="Goldberg J."/>
            <person name="Griggs A."/>
            <person name="Gujja S."/>
            <person name="Hansen M."/>
            <person name="Howarth C."/>
            <person name="Imamovic A."/>
            <person name="Larimer J."/>
            <person name="McCowan C."/>
            <person name="Murphy C."/>
            <person name="Neiman D."/>
            <person name="Pearson M."/>
            <person name="Priest M."/>
            <person name="Roberts A."/>
            <person name="Saif S."/>
            <person name="Shea T."/>
            <person name="Sisk P."/>
            <person name="Sykes S."/>
            <person name="Wortman J."/>
            <person name="Nusbaum C."/>
            <person name="Birren B."/>
        </authorList>
    </citation>
    <scope>NUCLEOTIDE SEQUENCE [LARGE SCALE GENOMIC DNA]</scope>
    <source>
        <strain evidence="7 9">ATCC BAA-383</strain>
    </source>
</reference>
<dbReference type="InterPro" id="IPR042195">
    <property type="entry name" value="ArgJ_beta_C"/>
</dbReference>
<name>R2T9N3_9ENTE</name>
<feature type="site" description="Involved in the stabilization of negative charge on the oxyanion by the formation of the oxyanion hole" evidence="6">
    <location>
        <position position="117"/>
    </location>
</feature>
<dbReference type="PANTHER" id="PTHR23100:SF0">
    <property type="entry name" value="ARGININE BIOSYNTHESIS BIFUNCTIONAL PROTEIN ARGJ, MITOCHONDRIAL"/>
    <property type="match status" value="1"/>
</dbReference>
<keyword evidence="6" id="KW-0028">Amino-acid biosynthesis</keyword>
<evidence type="ECO:0000313" key="10">
    <source>
        <dbReference type="Proteomes" id="UP000014157"/>
    </source>
</evidence>
<comment type="catalytic activity">
    <reaction evidence="6">
        <text>N(2)-acetyl-L-ornithine + L-glutamate = N-acetyl-L-glutamate + L-ornithine</text>
        <dbReference type="Rhea" id="RHEA:15349"/>
        <dbReference type="ChEBI" id="CHEBI:29985"/>
        <dbReference type="ChEBI" id="CHEBI:44337"/>
        <dbReference type="ChEBI" id="CHEBI:46911"/>
        <dbReference type="ChEBI" id="CHEBI:57805"/>
        <dbReference type="EC" id="2.3.1.35"/>
    </reaction>
</comment>
<dbReference type="STRING" id="155617.RV09_GL000655"/>
<feature type="site" description="Involved in the stabilization of negative charge on the oxyanion by the formation of the oxyanion hole" evidence="6">
    <location>
        <position position="116"/>
    </location>
</feature>
<dbReference type="NCBIfam" id="NF003802">
    <property type="entry name" value="PRK05388.1"/>
    <property type="match status" value="1"/>
</dbReference>
<dbReference type="InterPro" id="IPR002813">
    <property type="entry name" value="Arg_biosynth_ArgJ"/>
</dbReference>
<feature type="binding site" evidence="6">
    <location>
        <position position="185"/>
    </location>
    <ligand>
        <name>substrate</name>
    </ligand>
</feature>
<comment type="caution">
    <text evidence="7">The sequence shown here is derived from an EMBL/GenBank/DDBJ whole genome shotgun (WGS) entry which is preliminary data.</text>
</comment>
<comment type="pathway">
    <text evidence="6">Amino-acid biosynthesis; L-arginine biosynthesis; L-ornithine and N-acetyl-L-glutamate from L-glutamate and N(2)-acetyl-L-ornithine (cyclic): step 1/1.</text>
</comment>
<feature type="chain" id="PRO_5023470703" description="Arginine biosynthesis bifunctional protein ArgJ beta chain" evidence="6">
    <location>
        <begin position="185"/>
        <end position="392"/>
    </location>
</feature>
<dbReference type="EMBL" id="AJAS01000013">
    <property type="protein sequence ID" value="EOI01769.1"/>
    <property type="molecule type" value="Genomic_DNA"/>
</dbReference>
<evidence type="ECO:0000313" key="9">
    <source>
        <dbReference type="Proteomes" id="UP000013781"/>
    </source>
</evidence>
<dbReference type="eggNOG" id="COG1364">
    <property type="taxonomic scope" value="Bacteria"/>
</dbReference>
<keyword evidence="3 6" id="KW-0808">Transferase</keyword>
<feature type="active site" description="Nucleophile" evidence="6">
    <location>
        <position position="185"/>
    </location>
</feature>
<proteinExistence type="inferred from homology"/>
<comment type="subcellular location">
    <subcellularLocation>
        <location evidence="6">Cytoplasm</location>
    </subcellularLocation>
</comment>
<dbReference type="Proteomes" id="UP000013781">
    <property type="component" value="Unassembled WGS sequence"/>
</dbReference>
<sequence length="392" mass="43240">MYRKVLFMGNYEKVPKGFKFYGTHVGIKKKRKDFGLIVADAICHAAAVFTKNTFCGECIPIGRAHVENAELQAVVVTSGIANVATGQTGRENEYRILDSVSNQLQIETNNILPSSTGVIGPQLPIDLIETFLDAETIELKENYEDFAHAILTTDQQIKVRSITIGEATILGVVKGSGMIEPNMATMLAYVLTDAKIEKEEIYPMLKTAVDQSFNTISIDSDTSTSDTVAFLASRHYDVDKAALQMGLNQLCKELALAVVKDAEGATKTMFVTVKNAESKEQAKLAGKSIINSPLVKTALFGNDPNWGRIAMALGKTEGLVFDLNKVEIYYGDYAIFSNNNEEKQHIDQIAAYIKQHEDIYLTVDLHHGTECFEVIGCDLSYEYVKINSDYST</sequence>
<keyword evidence="6" id="KW-0511">Multifunctional enzyme</keyword>
<gene>
    <name evidence="6" type="primary">argJ</name>
    <name evidence="8" type="ORF">I586_00690</name>
    <name evidence="7" type="ORF">UAY_01177</name>
</gene>
<dbReference type="SUPFAM" id="SSF56266">
    <property type="entry name" value="DmpA/ArgJ-like"/>
    <property type="match status" value="1"/>
</dbReference>
<dbReference type="GO" id="GO:0005737">
    <property type="term" value="C:cytoplasm"/>
    <property type="evidence" value="ECO:0007669"/>
    <property type="project" value="UniProtKB-SubCell"/>
</dbReference>
<feature type="binding site" evidence="6">
    <location>
        <position position="263"/>
    </location>
    <ligand>
        <name>substrate</name>
    </ligand>
</feature>
<accession>R2T9N3</accession>
<dbReference type="Gene3D" id="3.10.20.340">
    <property type="entry name" value="ArgJ beta chain, C-terminal domain"/>
    <property type="match status" value="1"/>
</dbReference>
<dbReference type="EC" id="2.3.1.35" evidence="6"/>
<comment type="subunit">
    <text evidence="2 6">Heterotetramer of two alpha and two beta chains.</text>
</comment>
<feature type="binding site" evidence="6">
    <location>
        <position position="392"/>
    </location>
    <ligand>
        <name>substrate</name>
    </ligand>
</feature>
<comment type="function">
    <text evidence="6">Catalyzes two activities which are involved in the cyclic version of arginine biosynthesis: the synthesis of N-acetylglutamate from glutamate and acetyl-CoA as the acetyl donor, and of ornithine by transacetylation between N(2)-acetylornithine and glutamate.</text>
</comment>
<evidence type="ECO:0000256" key="6">
    <source>
        <dbReference type="HAMAP-Rule" id="MF_01106"/>
    </source>
</evidence>
<dbReference type="GO" id="GO:0004042">
    <property type="term" value="F:L-glutamate N-acetyltransferase activity"/>
    <property type="evidence" value="ECO:0007669"/>
    <property type="project" value="UniProtKB-UniRule"/>
</dbReference>
<evidence type="ECO:0000256" key="5">
    <source>
        <dbReference type="ARBA" id="ARBA00023315"/>
    </source>
</evidence>
<evidence type="ECO:0000256" key="3">
    <source>
        <dbReference type="ARBA" id="ARBA00022679"/>
    </source>
</evidence>
<dbReference type="Proteomes" id="UP000014157">
    <property type="component" value="Unassembled WGS sequence"/>
</dbReference>
<dbReference type="PANTHER" id="PTHR23100">
    <property type="entry name" value="ARGININE BIOSYNTHESIS BIFUNCTIONAL PROTEIN ARGJ"/>
    <property type="match status" value="1"/>
</dbReference>
<keyword evidence="4 6" id="KW-0068">Autocatalytic cleavage</keyword>
<dbReference type="EMBL" id="ASWB01000001">
    <property type="protein sequence ID" value="EOT73696.1"/>
    <property type="molecule type" value="Genomic_DNA"/>
</dbReference>
<feature type="binding site" evidence="6">
    <location>
        <position position="387"/>
    </location>
    <ligand>
        <name>substrate</name>
    </ligand>
</feature>
<dbReference type="GO" id="GO:0004358">
    <property type="term" value="F:L-glutamate N-acetyltransferase activity, acting on acetyl-L-ornithine as donor"/>
    <property type="evidence" value="ECO:0007669"/>
    <property type="project" value="UniProtKB-UniRule"/>
</dbReference>
<dbReference type="HAMAP" id="MF_01106">
    <property type="entry name" value="ArgJ"/>
    <property type="match status" value="1"/>
</dbReference>
<dbReference type="PATRIC" id="fig|1158609.3.peg.1134"/>
<dbReference type="HOGENOM" id="CLU_027172_2_0_9"/>
<keyword evidence="6" id="KW-0055">Arginine biosynthesis</keyword>
<feature type="binding site" evidence="6">
    <location>
        <position position="152"/>
    </location>
    <ligand>
        <name>substrate</name>
    </ligand>
</feature>
<dbReference type="GO" id="GO:0006526">
    <property type="term" value="P:L-arginine biosynthetic process"/>
    <property type="evidence" value="ECO:0007669"/>
    <property type="project" value="UniProtKB-UniRule"/>
</dbReference>
<dbReference type="CDD" id="cd02152">
    <property type="entry name" value="OAT"/>
    <property type="match status" value="1"/>
</dbReference>
<dbReference type="EC" id="2.3.1.1" evidence="6"/>
<comment type="similarity">
    <text evidence="1 6">Belongs to the ArgJ family.</text>
</comment>